<feature type="domain" description="Dockerin" evidence="2">
    <location>
        <begin position="48"/>
        <end position="117"/>
    </location>
</feature>
<sequence length="859" mass="91230">MNSKRRKFLKTRPTGARRRFTRSLRCEKLQPRELLAGDFSATSSPEPEPSVFMDVNGDNLVSARDALAVINYLNDDQSELTDAAIADLDVNDDGNVTAVDALQIINYLNLPTDTADASAGMGEDVFMVTKSPTILSGQFAATFSDKEAMLPLDVPGNKELSRPDNLLEAAEVRTLLERASAATPSNDGIIAVVDRNGRILGVRVEDGVSATLKADPKQLAFAIDGAVAKARTAAFFSSNAAPLTSRTIRFISQSTVTQREVESSPTNPVSEFRGPGFVAPIGVGGHFPPEIPFTPQVDLFAIEHQSRDSQTHPGLDGMKGSGDDFELRTRFNVDPQHVPKAAESFFKTWPESYGEQSGSDPSAIPRGIATLPGGVPLYKLTGVASPASDSVNLAGGIGVFYPGEDGFATFEQGFERGVGQTERERTNADKVLEAEFAALVASAGAGITSGMSGFSRNIDDINARLPPLPDFIALSGRIDLVGITLEIYGPTPSRAFPVPGIDRLLQFGRGLGGGVTSGMLMPLNMGGDTSLAGQAVAEGWLVAPHDSPTDPNLKAADVQRIIDTGVAEANRTRAAIRLDINNGFRPGAKTSMVLSVADTNGEVLGLFRMPDATIFSIDVAVAKARNTAYYADAGDLQPVDRVDFNGDGVRDESTVTGSVKNPNGDTLPLGTALTNRSFRFLSEPRFPTGTELEPGVEAGCAARPDLCLEVGPLSMLRLDGINPKTGENLFDTPLPFEVYASKDHASVKAFDAFNVMRNFRDIGDDVVHVQGSIAKEEKERLANQNGVVFFPGSTPLYAADGVTLIGGFGVSGDGVDQDDVVTAAGQVGFAPDQSIRADSFTIGGIRIPFQHFNRNPFAD</sequence>
<dbReference type="Pfam" id="PF03928">
    <property type="entry name" value="HbpS-like"/>
    <property type="match status" value="1"/>
</dbReference>
<dbReference type="Pfam" id="PF00404">
    <property type="entry name" value="Dockerin_1"/>
    <property type="match status" value="1"/>
</dbReference>
<dbReference type="OrthoDB" id="231510at2"/>
<accession>A0A5C5ZFX9</accession>
<keyword evidence="4" id="KW-1185">Reference proteome</keyword>
<dbReference type="SUPFAM" id="SSF63446">
    <property type="entry name" value="Type I dockerin domain"/>
    <property type="match status" value="1"/>
</dbReference>
<dbReference type="InterPro" id="IPR016134">
    <property type="entry name" value="Dockerin_dom"/>
</dbReference>
<dbReference type="Gene3D" id="3.30.450.150">
    <property type="entry name" value="Haem-degrading domain"/>
    <property type="match status" value="3"/>
</dbReference>
<dbReference type="InterPro" id="IPR005624">
    <property type="entry name" value="PduO/GlcC-like"/>
</dbReference>
<dbReference type="RefSeq" id="WP_146582778.1">
    <property type="nucleotide sequence ID" value="NZ_SJPM01000038.1"/>
</dbReference>
<comment type="caution">
    <text evidence="3">The sequence shown here is derived from an EMBL/GenBank/DDBJ whole genome shotgun (WGS) entry which is preliminary data.</text>
</comment>
<dbReference type="Gene3D" id="1.10.1330.10">
    <property type="entry name" value="Dockerin domain"/>
    <property type="match status" value="1"/>
</dbReference>
<evidence type="ECO:0000256" key="1">
    <source>
        <dbReference type="SAM" id="MobiDB-lite"/>
    </source>
</evidence>
<dbReference type="CDD" id="cd14256">
    <property type="entry name" value="Dockerin_I"/>
    <property type="match status" value="1"/>
</dbReference>
<reference evidence="3 4" key="1">
    <citation type="submission" date="2019-02" db="EMBL/GenBank/DDBJ databases">
        <title>Deep-cultivation of Planctomycetes and their phenomic and genomic characterization uncovers novel biology.</title>
        <authorList>
            <person name="Wiegand S."/>
            <person name="Jogler M."/>
            <person name="Boedeker C."/>
            <person name="Pinto D."/>
            <person name="Vollmers J."/>
            <person name="Rivas-Marin E."/>
            <person name="Kohn T."/>
            <person name="Peeters S.H."/>
            <person name="Heuer A."/>
            <person name="Rast P."/>
            <person name="Oberbeckmann S."/>
            <person name="Bunk B."/>
            <person name="Jeske O."/>
            <person name="Meyerdierks A."/>
            <person name="Storesund J.E."/>
            <person name="Kallscheuer N."/>
            <person name="Luecker S."/>
            <person name="Lage O.M."/>
            <person name="Pohl T."/>
            <person name="Merkel B.J."/>
            <person name="Hornburger P."/>
            <person name="Mueller R.-W."/>
            <person name="Bruemmer F."/>
            <person name="Labrenz M."/>
            <person name="Spormann A.M."/>
            <person name="Op Den Camp H."/>
            <person name="Overmann J."/>
            <person name="Amann R."/>
            <person name="Jetten M.S.M."/>
            <person name="Mascher T."/>
            <person name="Medema M.H."/>
            <person name="Devos D.P."/>
            <person name="Kaster A.-K."/>
            <person name="Ovreas L."/>
            <person name="Rohde M."/>
            <person name="Galperin M.Y."/>
            <person name="Jogler C."/>
        </authorList>
    </citation>
    <scope>NUCLEOTIDE SEQUENCE [LARGE SCALE GENOMIC DNA]</scope>
    <source>
        <strain evidence="3 4">Pla100</strain>
    </source>
</reference>
<dbReference type="AlphaFoldDB" id="A0A5C5ZFX9"/>
<evidence type="ECO:0000259" key="2">
    <source>
        <dbReference type="PROSITE" id="PS51766"/>
    </source>
</evidence>
<dbReference type="EMBL" id="SJPM01000038">
    <property type="protein sequence ID" value="TWT86232.1"/>
    <property type="molecule type" value="Genomic_DNA"/>
</dbReference>
<feature type="region of interest" description="Disordered" evidence="1">
    <location>
        <begin position="1"/>
        <end position="20"/>
    </location>
</feature>
<dbReference type="GO" id="GO:0000272">
    <property type="term" value="P:polysaccharide catabolic process"/>
    <property type="evidence" value="ECO:0007669"/>
    <property type="project" value="InterPro"/>
</dbReference>
<evidence type="ECO:0000313" key="4">
    <source>
        <dbReference type="Proteomes" id="UP000316213"/>
    </source>
</evidence>
<dbReference type="Proteomes" id="UP000316213">
    <property type="component" value="Unassembled WGS sequence"/>
</dbReference>
<dbReference type="GO" id="GO:0004553">
    <property type="term" value="F:hydrolase activity, hydrolyzing O-glycosyl compounds"/>
    <property type="evidence" value="ECO:0007669"/>
    <property type="project" value="InterPro"/>
</dbReference>
<dbReference type="PROSITE" id="PS51766">
    <property type="entry name" value="DOCKERIN"/>
    <property type="match status" value="1"/>
</dbReference>
<dbReference type="SUPFAM" id="SSF143744">
    <property type="entry name" value="GlcG-like"/>
    <property type="match status" value="2"/>
</dbReference>
<evidence type="ECO:0000313" key="3">
    <source>
        <dbReference type="EMBL" id="TWT86232.1"/>
    </source>
</evidence>
<name>A0A5C5ZFX9_9BACT</name>
<proteinExistence type="predicted"/>
<gene>
    <name evidence="3" type="ORF">Pla100_61420</name>
</gene>
<dbReference type="InterPro" id="IPR002105">
    <property type="entry name" value="Dockerin_1_rpt"/>
</dbReference>
<protein>
    <submittedName>
        <fullName evidence="3">Dockerin type I repeat protein</fullName>
    </submittedName>
</protein>
<dbReference type="InterPro" id="IPR038084">
    <property type="entry name" value="PduO/GlcC-like_sf"/>
</dbReference>
<organism evidence="3 4">
    <name type="scientific">Neorhodopirellula pilleata</name>
    <dbReference type="NCBI Taxonomy" id="2714738"/>
    <lineage>
        <taxon>Bacteria</taxon>
        <taxon>Pseudomonadati</taxon>
        <taxon>Planctomycetota</taxon>
        <taxon>Planctomycetia</taxon>
        <taxon>Pirellulales</taxon>
        <taxon>Pirellulaceae</taxon>
        <taxon>Neorhodopirellula</taxon>
    </lineage>
</organism>
<dbReference type="InterPro" id="IPR036439">
    <property type="entry name" value="Dockerin_dom_sf"/>
</dbReference>